<reference evidence="5" key="1">
    <citation type="submission" date="2015-07" db="EMBL/GenBank/DDBJ databases">
        <authorList>
            <person name="Rodrigo-Torres Lidia"/>
            <person name="Arahal R.David."/>
        </authorList>
    </citation>
    <scope>NUCLEOTIDE SEQUENCE [LARGE SCALE GENOMIC DNA]</scope>
    <source>
        <strain evidence="5">CECT 5112</strain>
    </source>
</reference>
<dbReference type="AlphaFoldDB" id="A0A0M6ZTI2"/>
<dbReference type="EMBL" id="CXWD01000003">
    <property type="protein sequence ID" value="CTQ66089.1"/>
    <property type="molecule type" value="Genomic_DNA"/>
</dbReference>
<dbReference type="PANTHER" id="PTHR43423:SF1">
    <property type="entry name" value="ABC TRANSPORTER I FAMILY MEMBER 17"/>
    <property type="match status" value="1"/>
</dbReference>
<name>A0A0M6ZTI2_9HYPH</name>
<dbReference type="RefSeq" id="WP_235812868.1">
    <property type="nucleotide sequence ID" value="NZ_CXWD01000003.1"/>
</dbReference>
<evidence type="ECO:0000313" key="5">
    <source>
        <dbReference type="Proteomes" id="UP000053235"/>
    </source>
</evidence>
<evidence type="ECO:0000256" key="2">
    <source>
        <dbReference type="ARBA" id="ARBA00022840"/>
    </source>
</evidence>
<dbReference type="Proteomes" id="UP000053235">
    <property type="component" value="Unassembled WGS sequence"/>
</dbReference>
<accession>A0A0M6ZTI2</accession>
<dbReference type="InterPro" id="IPR027417">
    <property type="entry name" value="P-loop_NTPase"/>
</dbReference>
<dbReference type="Pfam" id="PF00005">
    <property type="entry name" value="ABC_tran"/>
    <property type="match status" value="1"/>
</dbReference>
<dbReference type="SUPFAM" id="SSF52540">
    <property type="entry name" value="P-loop containing nucleoside triphosphate hydrolases"/>
    <property type="match status" value="1"/>
</dbReference>
<keyword evidence="5" id="KW-1185">Reference proteome</keyword>
<evidence type="ECO:0000256" key="1">
    <source>
        <dbReference type="ARBA" id="ARBA00022741"/>
    </source>
</evidence>
<proteinExistence type="predicted"/>
<protein>
    <submittedName>
        <fullName evidence="4">Glutamine transport ATP-binding protein GlnQ</fullName>
    </submittedName>
</protein>
<dbReference type="GO" id="GO:0005524">
    <property type="term" value="F:ATP binding"/>
    <property type="evidence" value="ECO:0007669"/>
    <property type="project" value="UniProtKB-KW"/>
</dbReference>
<evidence type="ECO:0000259" key="3">
    <source>
        <dbReference type="PROSITE" id="PS50893"/>
    </source>
</evidence>
<dbReference type="STRING" id="388408.LAX5112_00865"/>
<dbReference type="SMART" id="SM00382">
    <property type="entry name" value="AAA"/>
    <property type="match status" value="1"/>
</dbReference>
<dbReference type="PROSITE" id="PS50893">
    <property type="entry name" value="ABC_TRANSPORTER_2"/>
    <property type="match status" value="1"/>
</dbReference>
<sequence>MRNLVQDTPSAPSITAMPDAREVLLETRGLGFETNGHRLLFDVDLKIRRGSRTVIMGPNGAGKSLLLRLMHGLISPTHGDVLWRGHALNKTGRKDQAMVFQRPVLLRRSAKANLKFAFGVRGEKGGKRNGLIQKALAAAGLSHLANRPARILSGGEQQRLATVRALTCQPDILFLDEPTASLDPASTAAIEQLILEANANGITIVLVTHDAGQASRLGQELIFLQDGEIAETGPAQRVLKIPQSPPARALRDGQLYVRN</sequence>
<dbReference type="GO" id="GO:0016887">
    <property type="term" value="F:ATP hydrolysis activity"/>
    <property type="evidence" value="ECO:0007669"/>
    <property type="project" value="InterPro"/>
</dbReference>
<feature type="domain" description="ABC transporter" evidence="3">
    <location>
        <begin position="25"/>
        <end position="251"/>
    </location>
</feature>
<keyword evidence="2 4" id="KW-0067">ATP-binding</keyword>
<evidence type="ECO:0000313" key="4">
    <source>
        <dbReference type="EMBL" id="CTQ66089.1"/>
    </source>
</evidence>
<dbReference type="PANTHER" id="PTHR43423">
    <property type="entry name" value="ABC TRANSPORTER I FAMILY MEMBER 17"/>
    <property type="match status" value="1"/>
</dbReference>
<keyword evidence="1" id="KW-0547">Nucleotide-binding</keyword>
<dbReference type="InterPro" id="IPR003439">
    <property type="entry name" value="ABC_transporter-like_ATP-bd"/>
</dbReference>
<gene>
    <name evidence="4" type="primary">glnQ_3</name>
    <name evidence="4" type="ORF">LAX5112_00865</name>
</gene>
<dbReference type="Gene3D" id="3.40.50.300">
    <property type="entry name" value="P-loop containing nucleotide triphosphate hydrolases"/>
    <property type="match status" value="1"/>
</dbReference>
<dbReference type="InterPro" id="IPR003593">
    <property type="entry name" value="AAA+_ATPase"/>
</dbReference>
<organism evidence="4 5">
    <name type="scientific">Roseibium alexandrii</name>
    <dbReference type="NCBI Taxonomy" id="388408"/>
    <lineage>
        <taxon>Bacteria</taxon>
        <taxon>Pseudomonadati</taxon>
        <taxon>Pseudomonadota</taxon>
        <taxon>Alphaproteobacteria</taxon>
        <taxon>Hyphomicrobiales</taxon>
        <taxon>Stappiaceae</taxon>
        <taxon>Roseibium</taxon>
    </lineage>
</organism>